<dbReference type="Proteomes" id="UP000812013">
    <property type="component" value="Unassembled WGS sequence"/>
</dbReference>
<keyword evidence="11" id="KW-1185">Reference proteome</keyword>
<keyword evidence="4 8" id="KW-0812">Transmembrane</keyword>
<dbReference type="InterPro" id="IPR036259">
    <property type="entry name" value="MFS_trans_sf"/>
</dbReference>
<organism evidence="10 11">
    <name type="scientific">Streptomyces bambusae</name>
    <dbReference type="NCBI Taxonomy" id="1550616"/>
    <lineage>
        <taxon>Bacteria</taxon>
        <taxon>Bacillati</taxon>
        <taxon>Actinomycetota</taxon>
        <taxon>Actinomycetes</taxon>
        <taxon>Kitasatosporales</taxon>
        <taxon>Streptomycetaceae</taxon>
        <taxon>Streptomyces</taxon>
    </lineage>
</organism>
<keyword evidence="6 8" id="KW-0472">Membrane</keyword>
<reference evidence="10 11" key="1">
    <citation type="submission" date="2019-12" db="EMBL/GenBank/DDBJ databases">
        <title>Genome sequence of Streptomyces bambusae.</title>
        <authorList>
            <person name="Bansal K."/>
            <person name="Choksket S."/>
            <person name="Korpole S."/>
            <person name="Patil P.B."/>
        </authorList>
    </citation>
    <scope>NUCLEOTIDE SEQUENCE [LARGE SCALE GENOMIC DNA]</scope>
    <source>
        <strain evidence="10 11">SK60</strain>
    </source>
</reference>
<feature type="transmembrane region" description="Helical" evidence="8">
    <location>
        <begin position="390"/>
        <end position="409"/>
    </location>
</feature>
<comment type="caution">
    <text evidence="10">The sequence shown here is derived from an EMBL/GenBank/DDBJ whole genome shotgun (WGS) entry which is preliminary data.</text>
</comment>
<dbReference type="RefSeq" id="WP_219665295.1">
    <property type="nucleotide sequence ID" value="NZ_WTFF01000021.1"/>
</dbReference>
<dbReference type="InterPro" id="IPR050171">
    <property type="entry name" value="MFS_Transporters"/>
</dbReference>
<dbReference type="Gene3D" id="1.20.1250.20">
    <property type="entry name" value="MFS general substrate transporter like domains"/>
    <property type="match status" value="1"/>
</dbReference>
<gene>
    <name evidence="10" type="ORF">GPJ59_05785</name>
</gene>
<feature type="domain" description="Major facilitator superfamily (MFS) profile" evidence="9">
    <location>
        <begin position="31"/>
        <end position="413"/>
    </location>
</feature>
<feature type="transmembrane region" description="Helical" evidence="8">
    <location>
        <begin position="268"/>
        <end position="290"/>
    </location>
</feature>
<dbReference type="InterPro" id="IPR020846">
    <property type="entry name" value="MFS_dom"/>
</dbReference>
<accession>A0ABS6Z0Y5</accession>
<feature type="transmembrane region" description="Helical" evidence="8">
    <location>
        <begin position="104"/>
        <end position="134"/>
    </location>
</feature>
<protein>
    <submittedName>
        <fullName evidence="10">MFS transporter</fullName>
    </submittedName>
</protein>
<evidence type="ECO:0000313" key="11">
    <source>
        <dbReference type="Proteomes" id="UP000812013"/>
    </source>
</evidence>
<evidence type="ECO:0000259" key="9">
    <source>
        <dbReference type="PROSITE" id="PS50850"/>
    </source>
</evidence>
<dbReference type="Pfam" id="PF07690">
    <property type="entry name" value="MFS_1"/>
    <property type="match status" value="1"/>
</dbReference>
<dbReference type="InterPro" id="IPR011701">
    <property type="entry name" value="MFS"/>
</dbReference>
<evidence type="ECO:0000256" key="6">
    <source>
        <dbReference type="ARBA" id="ARBA00023136"/>
    </source>
</evidence>
<feature type="compositionally biased region" description="Low complexity" evidence="7">
    <location>
        <begin position="1"/>
        <end position="18"/>
    </location>
</feature>
<dbReference type="PROSITE" id="PS50850">
    <property type="entry name" value="MFS"/>
    <property type="match status" value="1"/>
</dbReference>
<evidence type="ECO:0000313" key="10">
    <source>
        <dbReference type="EMBL" id="MBW5481406.1"/>
    </source>
</evidence>
<keyword evidence="3" id="KW-1003">Cell membrane</keyword>
<keyword evidence="2" id="KW-0813">Transport</keyword>
<feature type="region of interest" description="Disordered" evidence="7">
    <location>
        <begin position="1"/>
        <end position="22"/>
    </location>
</feature>
<dbReference type="SUPFAM" id="SSF103473">
    <property type="entry name" value="MFS general substrate transporter"/>
    <property type="match status" value="1"/>
</dbReference>
<dbReference type="EMBL" id="WTFF01000021">
    <property type="protein sequence ID" value="MBW5481406.1"/>
    <property type="molecule type" value="Genomic_DNA"/>
</dbReference>
<feature type="transmembrane region" description="Helical" evidence="8">
    <location>
        <begin position="325"/>
        <end position="352"/>
    </location>
</feature>
<feature type="transmembrane region" description="Helical" evidence="8">
    <location>
        <begin position="191"/>
        <end position="211"/>
    </location>
</feature>
<comment type="subcellular location">
    <subcellularLocation>
        <location evidence="1">Cell membrane</location>
        <topology evidence="1">Multi-pass membrane protein</topology>
    </subcellularLocation>
</comment>
<proteinExistence type="predicted"/>
<evidence type="ECO:0000256" key="1">
    <source>
        <dbReference type="ARBA" id="ARBA00004651"/>
    </source>
</evidence>
<sequence>MTTTEPAAAAPEAAAAPGPTKPAPTVRAAFTEAPLAVKTLLAGVFINRLGGFLNIFLVLYLTSLGHSSGRATLALGAYGAGTVLGVLIGGSLSDRMGARNTTAVSMAASAVLTAALLYLTDYATLLAVVVLAGLAGQMFRPASAALLSELAGEDRQVMVFAMYRFGLNLGAMAAPLVGFGLFRLGHDSYDLLFWGEAAIALAFALLAWRTLPSGRGAVRNEGAGSGSYRAVLRDRRFSLYLVATLVHTAVYAQYLSTLPLDVAASGLAVFWYTVAVSLNGFLVIAFELLLTKVTQNWPVRVTVGLAFALLGSGVALYGLPMGPAVIVAGTLVWTLGEIIGGPAIFSYPAVVAPDHLKSHYLGSFHFAFGLGSAVGPVAGGWLFAELGHSFWFVLGGASLVATLLALASLRTPARRPGE</sequence>
<evidence type="ECO:0000256" key="5">
    <source>
        <dbReference type="ARBA" id="ARBA00022989"/>
    </source>
</evidence>
<evidence type="ECO:0000256" key="7">
    <source>
        <dbReference type="SAM" id="MobiDB-lite"/>
    </source>
</evidence>
<keyword evidence="5 8" id="KW-1133">Transmembrane helix</keyword>
<evidence type="ECO:0000256" key="4">
    <source>
        <dbReference type="ARBA" id="ARBA00022692"/>
    </source>
</evidence>
<feature type="transmembrane region" description="Helical" evidence="8">
    <location>
        <begin position="40"/>
        <end position="61"/>
    </location>
</feature>
<dbReference type="PANTHER" id="PTHR23517:SF2">
    <property type="entry name" value="MULTIDRUG RESISTANCE PROTEIN MDTH"/>
    <property type="match status" value="1"/>
</dbReference>
<evidence type="ECO:0000256" key="8">
    <source>
        <dbReference type="SAM" id="Phobius"/>
    </source>
</evidence>
<feature type="transmembrane region" description="Helical" evidence="8">
    <location>
        <begin position="364"/>
        <end position="384"/>
    </location>
</feature>
<feature type="transmembrane region" description="Helical" evidence="8">
    <location>
        <begin position="237"/>
        <end position="256"/>
    </location>
</feature>
<evidence type="ECO:0000256" key="3">
    <source>
        <dbReference type="ARBA" id="ARBA00022475"/>
    </source>
</evidence>
<feature type="transmembrane region" description="Helical" evidence="8">
    <location>
        <begin position="297"/>
        <end position="319"/>
    </location>
</feature>
<dbReference type="PANTHER" id="PTHR23517">
    <property type="entry name" value="RESISTANCE PROTEIN MDTM, PUTATIVE-RELATED-RELATED"/>
    <property type="match status" value="1"/>
</dbReference>
<feature type="transmembrane region" description="Helical" evidence="8">
    <location>
        <begin position="165"/>
        <end position="185"/>
    </location>
</feature>
<feature type="transmembrane region" description="Helical" evidence="8">
    <location>
        <begin position="73"/>
        <end position="92"/>
    </location>
</feature>
<name>A0ABS6Z0Y5_9ACTN</name>
<evidence type="ECO:0000256" key="2">
    <source>
        <dbReference type="ARBA" id="ARBA00022448"/>
    </source>
</evidence>